<comment type="caution">
    <text evidence="5">The sequence shown here is derived from an EMBL/GenBank/DDBJ whole genome shotgun (WGS) entry which is preliminary data.</text>
</comment>
<feature type="domain" description="DJ-1/PfpI" evidence="4">
    <location>
        <begin position="79"/>
        <end position="274"/>
    </location>
</feature>
<proteinExistence type="inferred from homology"/>
<reference evidence="5 6" key="1">
    <citation type="submission" date="2020-08" db="EMBL/GenBank/DDBJ databases">
        <authorList>
            <person name="Xu S."/>
            <person name="Li A."/>
        </authorList>
    </citation>
    <scope>NUCLEOTIDE SEQUENCE [LARGE SCALE GENOMIC DNA]</scope>
    <source>
        <strain evidence="5 6">119BY6-57</strain>
    </source>
</reference>
<dbReference type="GO" id="GO:0005737">
    <property type="term" value="C:cytoplasm"/>
    <property type="evidence" value="ECO:0007669"/>
    <property type="project" value="TreeGrafter"/>
</dbReference>
<keyword evidence="5" id="KW-0808">Transferase</keyword>
<name>A0A7W3Y692_9GAMM</name>
<keyword evidence="5" id="KW-0315">Glutamine amidotransferase</keyword>
<evidence type="ECO:0000259" key="4">
    <source>
        <dbReference type="Pfam" id="PF01965"/>
    </source>
</evidence>
<dbReference type="GO" id="GO:0016740">
    <property type="term" value="F:transferase activity"/>
    <property type="evidence" value="ECO:0007669"/>
    <property type="project" value="UniProtKB-KW"/>
</dbReference>
<dbReference type="RefSeq" id="WP_182686901.1">
    <property type="nucleotide sequence ID" value="NZ_JACHTF010000008.1"/>
</dbReference>
<comment type="similarity">
    <text evidence="3">Belongs to the peptidase C56 family. HSP31-like subfamily.</text>
</comment>
<keyword evidence="2" id="KW-0456">Lyase</keyword>
<dbReference type="PANTHER" id="PTHR48094:SF11">
    <property type="entry name" value="GLUTATHIONE-INDEPENDENT GLYOXALASE HSP31-RELATED"/>
    <property type="match status" value="1"/>
</dbReference>
<evidence type="ECO:0000256" key="1">
    <source>
        <dbReference type="ARBA" id="ARBA00023016"/>
    </source>
</evidence>
<dbReference type="GO" id="GO:0019172">
    <property type="term" value="F:glyoxalase III activity"/>
    <property type="evidence" value="ECO:0007669"/>
    <property type="project" value="TreeGrafter"/>
</dbReference>
<keyword evidence="6" id="KW-1185">Reference proteome</keyword>
<dbReference type="InterPro" id="IPR050325">
    <property type="entry name" value="Prot/Nucl_acid_deglycase"/>
</dbReference>
<dbReference type="InterPro" id="IPR029062">
    <property type="entry name" value="Class_I_gatase-like"/>
</dbReference>
<dbReference type="PANTHER" id="PTHR48094">
    <property type="entry name" value="PROTEIN/NUCLEIC ACID DEGLYCASE DJ-1-RELATED"/>
    <property type="match status" value="1"/>
</dbReference>
<dbReference type="Gene3D" id="3.40.50.880">
    <property type="match status" value="1"/>
</dbReference>
<evidence type="ECO:0000313" key="6">
    <source>
        <dbReference type="Proteomes" id="UP000523196"/>
    </source>
</evidence>
<gene>
    <name evidence="5" type="ORF">H4F98_08985</name>
</gene>
<dbReference type="InterPro" id="IPR002818">
    <property type="entry name" value="DJ-1/PfpI"/>
</dbReference>
<keyword evidence="1" id="KW-0346">Stress response</keyword>
<dbReference type="EMBL" id="JACHTF010000008">
    <property type="protein sequence ID" value="MBB1060706.1"/>
    <property type="molecule type" value="Genomic_DNA"/>
</dbReference>
<dbReference type="Pfam" id="PF01965">
    <property type="entry name" value="DJ-1_PfpI"/>
    <property type="match status" value="1"/>
</dbReference>
<evidence type="ECO:0000256" key="2">
    <source>
        <dbReference type="ARBA" id="ARBA00023239"/>
    </source>
</evidence>
<sequence>MWRKIRIASLAAVGLCLVLALGGWAYVASLDLESEPQADRNADAADLPFLRARTSGQRGRILAVVTSTPLIGDSSRKAGYELTELSRAYWTFLANGYEVDIASPLGGKPPMRLDQDDTGDADYAFLNDARARHKLANSLPLSGVDPTLYQAVYFVGGKGAMFDFPGNPAIARIVAEIAPRGVVGAVCHGPAALIGLRDASGRPWLQGRWVTGFTNAEELFLIENARELFPYLLQDELSRQGARFVEGPVYLDNTVVDERLVTGQNPWSTWSVAEHMVRALGHEPVPRARSAEEISVQLLATYHEAGIDAALAMKAGAARSDRRLLLMHAVVAAMQWRLREAYQLQRLARN</sequence>
<protein>
    <submittedName>
        <fullName evidence="5">Type 1 glutamine amidotransferase domain-containing protein</fullName>
    </submittedName>
</protein>
<evidence type="ECO:0000256" key="3">
    <source>
        <dbReference type="ARBA" id="ARBA00038493"/>
    </source>
</evidence>
<accession>A0A7W3Y692</accession>
<evidence type="ECO:0000313" key="5">
    <source>
        <dbReference type="EMBL" id="MBB1060706.1"/>
    </source>
</evidence>
<dbReference type="AlphaFoldDB" id="A0A7W3Y692"/>
<dbReference type="SUPFAM" id="SSF52317">
    <property type="entry name" value="Class I glutamine amidotransferase-like"/>
    <property type="match status" value="1"/>
</dbReference>
<dbReference type="CDD" id="cd03141">
    <property type="entry name" value="GATase1_Hsp31_like"/>
    <property type="match status" value="1"/>
</dbReference>
<organism evidence="5 6">
    <name type="scientific">Marilutibacter spongiae</name>
    <dbReference type="NCBI Taxonomy" id="2025720"/>
    <lineage>
        <taxon>Bacteria</taxon>
        <taxon>Pseudomonadati</taxon>
        <taxon>Pseudomonadota</taxon>
        <taxon>Gammaproteobacteria</taxon>
        <taxon>Lysobacterales</taxon>
        <taxon>Lysobacteraceae</taxon>
        <taxon>Marilutibacter</taxon>
    </lineage>
</organism>
<dbReference type="Proteomes" id="UP000523196">
    <property type="component" value="Unassembled WGS sequence"/>
</dbReference>
<dbReference type="GO" id="GO:0019243">
    <property type="term" value="P:methylglyoxal catabolic process to D-lactate via S-lactoyl-glutathione"/>
    <property type="evidence" value="ECO:0007669"/>
    <property type="project" value="TreeGrafter"/>
</dbReference>